<gene>
    <name evidence="1" type="ORF">A3J08_04070</name>
</gene>
<evidence type="ECO:0000313" key="1">
    <source>
        <dbReference type="EMBL" id="OGZ14421.1"/>
    </source>
</evidence>
<dbReference type="EMBL" id="MHLR01000029">
    <property type="protein sequence ID" value="OGZ14421.1"/>
    <property type="molecule type" value="Genomic_DNA"/>
</dbReference>
<sequence length="61" mass="7267">MKKLKHFFILPLARRNKPCAHGDTLRALFHYTKLNTKKHGYRHEITLKKCFVKIGVSIRVY</sequence>
<comment type="caution">
    <text evidence="1">The sequence shown here is derived from an EMBL/GenBank/DDBJ whole genome shotgun (WGS) entry which is preliminary data.</text>
</comment>
<reference evidence="1 2" key="1">
    <citation type="journal article" date="2016" name="Nat. Commun.">
        <title>Thousands of microbial genomes shed light on interconnected biogeochemical processes in an aquifer system.</title>
        <authorList>
            <person name="Anantharaman K."/>
            <person name="Brown C.T."/>
            <person name="Hug L.A."/>
            <person name="Sharon I."/>
            <person name="Castelle C.J."/>
            <person name="Probst A.J."/>
            <person name="Thomas B.C."/>
            <person name="Singh A."/>
            <person name="Wilkins M.J."/>
            <person name="Karaoz U."/>
            <person name="Brodie E.L."/>
            <person name="Williams K.H."/>
            <person name="Hubbard S.S."/>
            <person name="Banfield J.F."/>
        </authorList>
    </citation>
    <scope>NUCLEOTIDE SEQUENCE [LARGE SCALE GENOMIC DNA]</scope>
</reference>
<protein>
    <submittedName>
        <fullName evidence="1">Uncharacterized protein</fullName>
    </submittedName>
</protein>
<organism evidence="1 2">
    <name type="scientific">Candidatus Lloydbacteria bacterium RIFCSPLOWO2_02_FULL_51_11</name>
    <dbReference type="NCBI Taxonomy" id="1798667"/>
    <lineage>
        <taxon>Bacteria</taxon>
        <taxon>Candidatus Lloydiibacteriota</taxon>
    </lineage>
</organism>
<dbReference type="Proteomes" id="UP000177573">
    <property type="component" value="Unassembled WGS sequence"/>
</dbReference>
<evidence type="ECO:0000313" key="2">
    <source>
        <dbReference type="Proteomes" id="UP000177573"/>
    </source>
</evidence>
<accession>A0A1G2DN71</accession>
<proteinExistence type="predicted"/>
<dbReference type="AlphaFoldDB" id="A0A1G2DN71"/>
<name>A0A1G2DN71_9BACT</name>